<proteinExistence type="predicted"/>
<dbReference type="Proteomes" id="UP000295399">
    <property type="component" value="Unassembled WGS sequence"/>
</dbReference>
<gene>
    <name evidence="1" type="ORF">EV659_101178</name>
</gene>
<reference evidence="1 2" key="1">
    <citation type="submission" date="2019-03" db="EMBL/GenBank/DDBJ databases">
        <title>Genomic Encyclopedia of Type Strains, Phase IV (KMG-IV): sequencing the most valuable type-strain genomes for metagenomic binning, comparative biology and taxonomic classification.</title>
        <authorList>
            <person name="Goeker M."/>
        </authorList>
    </citation>
    <scope>NUCLEOTIDE SEQUENCE [LARGE SCALE GENOMIC DNA]</scope>
    <source>
        <strain evidence="1 2">DSM 2132</strain>
    </source>
</reference>
<comment type="caution">
    <text evidence="1">The sequence shown here is derived from an EMBL/GenBank/DDBJ whole genome shotgun (WGS) entry which is preliminary data.</text>
</comment>
<evidence type="ECO:0000313" key="1">
    <source>
        <dbReference type="EMBL" id="TCP38280.1"/>
    </source>
</evidence>
<sequence>MSNDCRGLNTLFRGLPAPETQAFEMLVTFCDKNPVAVRSALPFAAAEVSNNSGFERFFRFVLDHSGANIYISQDRGRFNAKYDLSLSEAEHRRLLDSTDARGTISVPSAFGVFIALRRSAMLAEIKAGRPDREIARTLGASIRAVKQERRRARDFQLTGNGPSANTWS</sequence>
<dbReference type="AlphaFoldDB" id="A0A4R2PR32"/>
<dbReference type="InParanoid" id="A0A4R2PR32"/>
<dbReference type="EMBL" id="SLXO01000001">
    <property type="protein sequence ID" value="TCP38280.1"/>
    <property type="molecule type" value="Genomic_DNA"/>
</dbReference>
<name>A0A4R2PR32_RHOSA</name>
<accession>A0A4R2PR32</accession>
<organism evidence="1 2">
    <name type="scientific">Rhodothalassium salexigens DSM 2132</name>
    <dbReference type="NCBI Taxonomy" id="1188247"/>
    <lineage>
        <taxon>Bacteria</taxon>
        <taxon>Pseudomonadati</taxon>
        <taxon>Pseudomonadota</taxon>
        <taxon>Alphaproteobacteria</taxon>
        <taxon>Rhodothalassiales</taxon>
        <taxon>Rhodothalassiaceae</taxon>
        <taxon>Rhodothalassium</taxon>
    </lineage>
</organism>
<keyword evidence="2" id="KW-1185">Reference proteome</keyword>
<evidence type="ECO:0000313" key="2">
    <source>
        <dbReference type="Proteomes" id="UP000295399"/>
    </source>
</evidence>
<protein>
    <submittedName>
        <fullName evidence="1">Uncharacterized protein</fullName>
    </submittedName>
</protein>